<feature type="compositionally biased region" description="Polar residues" evidence="1">
    <location>
        <begin position="15"/>
        <end position="35"/>
    </location>
</feature>
<feature type="compositionally biased region" description="Basic and acidic residues" evidence="1">
    <location>
        <begin position="69"/>
        <end position="78"/>
    </location>
</feature>
<accession>A0ABY7E8G6</accession>
<gene>
    <name evidence="2" type="ORF">MAR_020858</name>
</gene>
<reference evidence="2" key="1">
    <citation type="submission" date="2022-11" db="EMBL/GenBank/DDBJ databases">
        <title>Centuries of genome instability and evolution in soft-shell clam transmissible cancer (bioRxiv).</title>
        <authorList>
            <person name="Hart S.F.M."/>
            <person name="Yonemitsu M.A."/>
            <person name="Giersch R.M."/>
            <person name="Beal B.F."/>
            <person name="Arriagada G."/>
            <person name="Davis B.W."/>
            <person name="Ostrander E.A."/>
            <person name="Goff S.P."/>
            <person name="Metzger M.J."/>
        </authorList>
    </citation>
    <scope>NUCLEOTIDE SEQUENCE</scope>
    <source>
        <strain evidence="2">MELC-2E11</strain>
        <tissue evidence="2">Siphon/mantle</tissue>
    </source>
</reference>
<feature type="compositionally biased region" description="Basic and acidic residues" evidence="1">
    <location>
        <begin position="39"/>
        <end position="56"/>
    </location>
</feature>
<dbReference type="Proteomes" id="UP001164746">
    <property type="component" value="Chromosome 5"/>
</dbReference>
<feature type="compositionally biased region" description="Polar residues" evidence="1">
    <location>
        <begin position="57"/>
        <end position="68"/>
    </location>
</feature>
<dbReference type="EMBL" id="CP111016">
    <property type="protein sequence ID" value="WAR05489.1"/>
    <property type="molecule type" value="Genomic_DNA"/>
</dbReference>
<evidence type="ECO:0000313" key="2">
    <source>
        <dbReference type="EMBL" id="WAR05489.1"/>
    </source>
</evidence>
<protein>
    <submittedName>
        <fullName evidence="2">Uncharacterized protein</fullName>
    </submittedName>
</protein>
<organism evidence="2 3">
    <name type="scientific">Mya arenaria</name>
    <name type="common">Soft-shell clam</name>
    <dbReference type="NCBI Taxonomy" id="6604"/>
    <lineage>
        <taxon>Eukaryota</taxon>
        <taxon>Metazoa</taxon>
        <taxon>Spiralia</taxon>
        <taxon>Lophotrochozoa</taxon>
        <taxon>Mollusca</taxon>
        <taxon>Bivalvia</taxon>
        <taxon>Autobranchia</taxon>
        <taxon>Heteroconchia</taxon>
        <taxon>Euheterodonta</taxon>
        <taxon>Imparidentia</taxon>
        <taxon>Neoheterodontei</taxon>
        <taxon>Myida</taxon>
        <taxon>Myoidea</taxon>
        <taxon>Myidae</taxon>
        <taxon>Mya</taxon>
    </lineage>
</organism>
<name>A0ABY7E8G6_MYAAR</name>
<sequence length="142" mass="15740">MLKICPHGALQLPKTRSTLQPTSEVLPNTSSTIQLNEKGLARQEESGDQHAGKSTEKQTIQTKPTMSSCEKKSSKQDPKLVKTQIEGTLYEKVVGCSTYEALQHSVIQMEIPPLPHLLDYMVMVIASLDVQAYLCMVVRNTI</sequence>
<proteinExistence type="predicted"/>
<evidence type="ECO:0000256" key="1">
    <source>
        <dbReference type="SAM" id="MobiDB-lite"/>
    </source>
</evidence>
<keyword evidence="3" id="KW-1185">Reference proteome</keyword>
<feature type="region of interest" description="Disordered" evidence="1">
    <location>
        <begin position="15"/>
        <end position="78"/>
    </location>
</feature>
<evidence type="ECO:0000313" key="3">
    <source>
        <dbReference type="Proteomes" id="UP001164746"/>
    </source>
</evidence>